<dbReference type="OrthoDB" id="9799122at2"/>
<dbReference type="KEGG" id="atw:C0099_07355"/>
<dbReference type="GO" id="GO:0016491">
    <property type="term" value="F:oxidoreductase activity"/>
    <property type="evidence" value="ECO:0007669"/>
    <property type="project" value="InterPro"/>
</dbReference>
<evidence type="ECO:0000259" key="1">
    <source>
        <dbReference type="Pfam" id="PF01323"/>
    </source>
</evidence>
<dbReference type="Proteomes" id="UP000242205">
    <property type="component" value="Chromosome"/>
</dbReference>
<dbReference type="RefSeq" id="WP_102246832.1">
    <property type="nucleotide sequence ID" value="NZ_CP025682.1"/>
</dbReference>
<dbReference type="PANTHER" id="PTHR13887:SF41">
    <property type="entry name" value="THIOREDOXIN SUPERFAMILY PROTEIN"/>
    <property type="match status" value="1"/>
</dbReference>
<evidence type="ECO:0000313" key="3">
    <source>
        <dbReference type="Proteomes" id="UP000242205"/>
    </source>
</evidence>
<dbReference type="CDD" id="cd03024">
    <property type="entry name" value="DsbA_FrnE"/>
    <property type="match status" value="1"/>
</dbReference>
<dbReference type="AlphaFoldDB" id="A0A2I6S685"/>
<accession>A0A2I6S685</accession>
<gene>
    <name evidence="2" type="ORF">C0099_07355</name>
</gene>
<feature type="domain" description="DSBA-like thioredoxin" evidence="1">
    <location>
        <begin position="5"/>
        <end position="212"/>
    </location>
</feature>
<dbReference type="SUPFAM" id="SSF52833">
    <property type="entry name" value="Thioredoxin-like"/>
    <property type="match status" value="1"/>
</dbReference>
<name>A0A2I6S685_9RHOO</name>
<organism evidence="2 3">
    <name type="scientific">Pseudazoarcus pumilus</name>
    <dbReference type="NCBI Taxonomy" id="2067960"/>
    <lineage>
        <taxon>Bacteria</taxon>
        <taxon>Pseudomonadati</taxon>
        <taxon>Pseudomonadota</taxon>
        <taxon>Betaproteobacteria</taxon>
        <taxon>Rhodocyclales</taxon>
        <taxon>Zoogloeaceae</taxon>
        <taxon>Pseudazoarcus</taxon>
    </lineage>
</organism>
<sequence>MTLDIDVVSDFVCPWCRLGRARLEQAVAHFLADRPDVQVRINWLPYFLNPDTPLAGEAYRPFLEKKFGSAQAVDALFARVREAAASDGLHFAFETIRVRPNTLRAHRLIYRAQSRGETNERVQTLVAAVFEAYFVEGRDIGDVHTLADLAASCGQRRERVIDYLESDEDASAVRRIAAQLGRQGVEGVPFFIFNRSLAVSGAQSAAALGAALAQAADAA</sequence>
<dbReference type="InterPro" id="IPR001853">
    <property type="entry name" value="DSBA-like_thioredoxin_dom"/>
</dbReference>
<dbReference type="PANTHER" id="PTHR13887">
    <property type="entry name" value="GLUTATHIONE S-TRANSFERASE KAPPA"/>
    <property type="match status" value="1"/>
</dbReference>
<protein>
    <submittedName>
        <fullName evidence="2">DsbA family oxidoreductase</fullName>
    </submittedName>
</protein>
<dbReference type="EMBL" id="CP025682">
    <property type="protein sequence ID" value="AUN94765.1"/>
    <property type="molecule type" value="Genomic_DNA"/>
</dbReference>
<evidence type="ECO:0000313" key="2">
    <source>
        <dbReference type="EMBL" id="AUN94765.1"/>
    </source>
</evidence>
<proteinExistence type="predicted"/>
<dbReference type="InterPro" id="IPR036249">
    <property type="entry name" value="Thioredoxin-like_sf"/>
</dbReference>
<dbReference type="Pfam" id="PF01323">
    <property type="entry name" value="DSBA"/>
    <property type="match status" value="1"/>
</dbReference>
<keyword evidence="3" id="KW-1185">Reference proteome</keyword>
<dbReference type="Gene3D" id="3.40.30.10">
    <property type="entry name" value="Glutaredoxin"/>
    <property type="match status" value="1"/>
</dbReference>
<reference evidence="2 3" key="1">
    <citation type="submission" date="2018-01" db="EMBL/GenBank/DDBJ databases">
        <authorList>
            <person name="Fu G.-Y."/>
        </authorList>
    </citation>
    <scope>NUCLEOTIDE SEQUENCE [LARGE SCALE GENOMIC DNA]</scope>
    <source>
        <strain evidence="2 3">SY39</strain>
    </source>
</reference>